<dbReference type="GO" id="GO:0042148">
    <property type="term" value="P:DNA strand invasion"/>
    <property type="evidence" value="ECO:0007669"/>
    <property type="project" value="TreeGrafter"/>
</dbReference>
<dbReference type="GO" id="GO:0003690">
    <property type="term" value="F:double-stranded DNA binding"/>
    <property type="evidence" value="ECO:0007669"/>
    <property type="project" value="TreeGrafter"/>
</dbReference>
<dbReference type="InterPro" id="IPR013632">
    <property type="entry name" value="Rad51_C"/>
</dbReference>
<dbReference type="GO" id="GO:0000730">
    <property type="term" value="P:DNA recombinase assembly"/>
    <property type="evidence" value="ECO:0007669"/>
    <property type="project" value="TreeGrafter"/>
</dbReference>
<sequence>MYFKNLARITTGSQALVELLIGGNVALLVVEYRLPSHMHGGNGKVAYIRYRRNFVYLIVYACAYTYEHQYNLLLGLAAKMVEERFRILVVDSVISLFRGDFTGRGELGDLQVSFTGSLQCLYSLRSYALLL</sequence>
<reference evidence="2 3" key="1">
    <citation type="journal article" date="2018" name="Nat. Genet.">
        <title>The Rosa genome provides new insights in the design of modern roses.</title>
        <authorList>
            <person name="Bendahmane M."/>
        </authorList>
    </citation>
    <scope>NUCLEOTIDE SEQUENCE [LARGE SCALE GENOMIC DNA]</scope>
    <source>
        <strain evidence="3">cv. Old Blush</strain>
    </source>
</reference>
<dbReference type="GO" id="GO:0008094">
    <property type="term" value="F:ATP-dependent activity, acting on DNA"/>
    <property type="evidence" value="ECO:0007669"/>
    <property type="project" value="TreeGrafter"/>
</dbReference>
<dbReference type="GO" id="GO:0000794">
    <property type="term" value="C:condensed nuclear chromosome"/>
    <property type="evidence" value="ECO:0007669"/>
    <property type="project" value="TreeGrafter"/>
</dbReference>
<dbReference type="PANTHER" id="PTHR22942:SF30">
    <property type="entry name" value="MEIOTIC RECOMBINATION PROTEIN DMC1_LIM15 HOMOLOG"/>
    <property type="match status" value="1"/>
</dbReference>
<name>A0A2P6QPH8_ROSCH</name>
<dbReference type="EMBL" id="PDCK01000042">
    <property type="protein sequence ID" value="PRQ36084.1"/>
    <property type="molecule type" value="Genomic_DNA"/>
</dbReference>
<dbReference type="GO" id="GO:0003697">
    <property type="term" value="F:single-stranded DNA binding"/>
    <property type="evidence" value="ECO:0007669"/>
    <property type="project" value="TreeGrafter"/>
</dbReference>
<dbReference type="GO" id="GO:0006312">
    <property type="term" value="P:mitotic recombination"/>
    <property type="evidence" value="ECO:0007669"/>
    <property type="project" value="TreeGrafter"/>
</dbReference>
<evidence type="ECO:0000313" key="2">
    <source>
        <dbReference type="EMBL" id="PRQ36084.1"/>
    </source>
</evidence>
<dbReference type="GO" id="GO:0070192">
    <property type="term" value="P:chromosome organization involved in meiotic cell cycle"/>
    <property type="evidence" value="ECO:0007669"/>
    <property type="project" value="TreeGrafter"/>
</dbReference>
<accession>A0A2P6QPH8</accession>
<dbReference type="PANTHER" id="PTHR22942">
    <property type="entry name" value="RECA/RAD51/RADA DNA STRAND-PAIRING FAMILY MEMBER"/>
    <property type="match status" value="1"/>
</dbReference>
<dbReference type="AlphaFoldDB" id="A0A2P6QPH8"/>
<evidence type="ECO:0000313" key="3">
    <source>
        <dbReference type="Proteomes" id="UP000238479"/>
    </source>
</evidence>
<dbReference type="Pfam" id="PF08423">
    <property type="entry name" value="Rad51"/>
    <property type="match status" value="1"/>
</dbReference>
<gene>
    <name evidence="2" type="ORF">RchiOBHm_Chr4g0387531</name>
</gene>
<dbReference type="Gene3D" id="3.40.50.300">
    <property type="entry name" value="P-loop containing nucleotide triphosphate hydrolases"/>
    <property type="match status" value="1"/>
</dbReference>
<feature type="domain" description="Rad51-like C-terminal" evidence="1">
    <location>
        <begin position="58"/>
        <end position="124"/>
    </location>
</feature>
<evidence type="ECO:0000259" key="1">
    <source>
        <dbReference type="Pfam" id="PF08423"/>
    </source>
</evidence>
<dbReference type="Proteomes" id="UP000238479">
    <property type="component" value="Chromosome 4"/>
</dbReference>
<proteinExistence type="predicted"/>
<comment type="caution">
    <text evidence="2">The sequence shown here is derived from an EMBL/GenBank/DDBJ whole genome shotgun (WGS) entry which is preliminary data.</text>
</comment>
<dbReference type="GO" id="GO:0000150">
    <property type="term" value="F:DNA strand exchange activity"/>
    <property type="evidence" value="ECO:0007669"/>
    <property type="project" value="TreeGrafter"/>
</dbReference>
<organism evidence="2 3">
    <name type="scientific">Rosa chinensis</name>
    <name type="common">China rose</name>
    <dbReference type="NCBI Taxonomy" id="74649"/>
    <lineage>
        <taxon>Eukaryota</taxon>
        <taxon>Viridiplantae</taxon>
        <taxon>Streptophyta</taxon>
        <taxon>Embryophyta</taxon>
        <taxon>Tracheophyta</taxon>
        <taxon>Spermatophyta</taxon>
        <taxon>Magnoliopsida</taxon>
        <taxon>eudicotyledons</taxon>
        <taxon>Gunneridae</taxon>
        <taxon>Pentapetalae</taxon>
        <taxon>rosids</taxon>
        <taxon>fabids</taxon>
        <taxon>Rosales</taxon>
        <taxon>Rosaceae</taxon>
        <taxon>Rosoideae</taxon>
        <taxon>Rosoideae incertae sedis</taxon>
        <taxon>Rosa</taxon>
    </lineage>
</organism>
<dbReference type="STRING" id="74649.A0A2P6QPH8"/>
<keyword evidence="3" id="KW-1185">Reference proteome</keyword>
<protein>
    <submittedName>
        <fullName evidence="2">Putative DNA recombination and repair protein Rad51</fullName>
    </submittedName>
</protein>
<dbReference type="Gramene" id="PRQ36084">
    <property type="protein sequence ID" value="PRQ36084"/>
    <property type="gene ID" value="RchiOBHm_Chr4g0387531"/>
</dbReference>
<dbReference type="InterPro" id="IPR027417">
    <property type="entry name" value="P-loop_NTPase"/>
</dbReference>
<dbReference type="GO" id="GO:0007131">
    <property type="term" value="P:reciprocal meiotic recombination"/>
    <property type="evidence" value="ECO:0007669"/>
    <property type="project" value="TreeGrafter"/>
</dbReference>